<reference evidence="3" key="1">
    <citation type="submission" date="2016-04" db="EMBL/GenBank/DDBJ databases">
        <title>Cephalotus genome sequencing.</title>
        <authorList>
            <person name="Fukushima K."/>
            <person name="Hasebe M."/>
            <person name="Fang X."/>
        </authorList>
    </citation>
    <scope>NUCLEOTIDE SEQUENCE [LARGE SCALE GENOMIC DNA]</scope>
    <source>
        <strain evidence="3">cv. St1</strain>
    </source>
</reference>
<accession>A0A1Q3BN40</accession>
<protein>
    <submittedName>
        <fullName evidence="2">UBN2 domain-containing protein</fullName>
    </submittedName>
</protein>
<feature type="compositionally biased region" description="Acidic residues" evidence="1">
    <location>
        <begin position="182"/>
        <end position="192"/>
    </location>
</feature>
<dbReference type="Pfam" id="PF14223">
    <property type="entry name" value="Retrotran_gag_2"/>
    <property type="match status" value="1"/>
</dbReference>
<dbReference type="AlphaFoldDB" id="A0A1Q3BN40"/>
<name>A0A1Q3BN40_CEPFO</name>
<feature type="region of interest" description="Disordered" evidence="1">
    <location>
        <begin position="156"/>
        <end position="192"/>
    </location>
</feature>
<sequence>MTIFIQFSYYNLWDLIIDGPNQPTTTNESGEIISKPRTRYNDEDRKTVQMNAKAKHIIICAINSSDFNRVSSCISIKEMWNRLEVTYEGTNQVKEAKISMLVHGYEMFTMQENEDIKTMFTRFFNITNALQTVDKKYTNSGMVIKIPRSLMTHELSIKKKDDNEEKEKRKKKVVALKSSTNEETEDDSDEEL</sequence>
<dbReference type="InParanoid" id="A0A1Q3BN40"/>
<feature type="non-terminal residue" evidence="2">
    <location>
        <position position="192"/>
    </location>
</feature>
<dbReference type="PANTHER" id="PTHR34676:SF8">
    <property type="entry name" value="TRANSMEMBRANE PROTEIN"/>
    <property type="match status" value="1"/>
</dbReference>
<keyword evidence="3" id="KW-1185">Reference proteome</keyword>
<evidence type="ECO:0000313" key="3">
    <source>
        <dbReference type="Proteomes" id="UP000187406"/>
    </source>
</evidence>
<evidence type="ECO:0000256" key="1">
    <source>
        <dbReference type="SAM" id="MobiDB-lite"/>
    </source>
</evidence>
<dbReference type="EMBL" id="BDDD01000713">
    <property type="protein sequence ID" value="GAV69309.1"/>
    <property type="molecule type" value="Genomic_DNA"/>
</dbReference>
<evidence type="ECO:0000313" key="2">
    <source>
        <dbReference type="EMBL" id="GAV69309.1"/>
    </source>
</evidence>
<feature type="compositionally biased region" description="Basic and acidic residues" evidence="1">
    <location>
        <begin position="156"/>
        <end position="167"/>
    </location>
</feature>
<organism evidence="2 3">
    <name type="scientific">Cephalotus follicularis</name>
    <name type="common">Albany pitcher plant</name>
    <dbReference type="NCBI Taxonomy" id="3775"/>
    <lineage>
        <taxon>Eukaryota</taxon>
        <taxon>Viridiplantae</taxon>
        <taxon>Streptophyta</taxon>
        <taxon>Embryophyta</taxon>
        <taxon>Tracheophyta</taxon>
        <taxon>Spermatophyta</taxon>
        <taxon>Magnoliopsida</taxon>
        <taxon>eudicotyledons</taxon>
        <taxon>Gunneridae</taxon>
        <taxon>Pentapetalae</taxon>
        <taxon>rosids</taxon>
        <taxon>fabids</taxon>
        <taxon>Oxalidales</taxon>
        <taxon>Cephalotaceae</taxon>
        <taxon>Cephalotus</taxon>
    </lineage>
</organism>
<dbReference type="PANTHER" id="PTHR34676">
    <property type="entry name" value="DUF4219 DOMAIN-CONTAINING PROTEIN-RELATED"/>
    <property type="match status" value="1"/>
</dbReference>
<proteinExistence type="predicted"/>
<comment type="caution">
    <text evidence="2">The sequence shown here is derived from an EMBL/GenBank/DDBJ whole genome shotgun (WGS) entry which is preliminary data.</text>
</comment>
<gene>
    <name evidence="2" type="ORF">CFOL_v3_12810</name>
</gene>
<dbReference type="Proteomes" id="UP000187406">
    <property type="component" value="Unassembled WGS sequence"/>
</dbReference>